<dbReference type="GO" id="GO:0005697">
    <property type="term" value="C:telomerase holoenzyme complex"/>
    <property type="evidence" value="ECO:0007669"/>
    <property type="project" value="TreeGrafter"/>
</dbReference>
<feature type="region of interest" description="Disordered" evidence="3">
    <location>
        <begin position="659"/>
        <end position="753"/>
    </location>
</feature>
<dbReference type="GO" id="GO:0000184">
    <property type="term" value="P:nuclear-transcribed mRNA catabolic process, nonsense-mediated decay"/>
    <property type="evidence" value="ECO:0007669"/>
    <property type="project" value="UniProtKB-KW"/>
</dbReference>
<dbReference type="InterPro" id="IPR045153">
    <property type="entry name" value="Est1/Ebs1-like"/>
</dbReference>
<feature type="region of interest" description="Disordered" evidence="3">
    <location>
        <begin position="846"/>
        <end position="870"/>
    </location>
</feature>
<dbReference type="GO" id="GO:0042162">
    <property type="term" value="F:telomeric DNA binding"/>
    <property type="evidence" value="ECO:0007669"/>
    <property type="project" value="TreeGrafter"/>
</dbReference>
<accession>A0A6P5QSV1</accession>
<feature type="compositionally biased region" description="Basic and acidic residues" evidence="3">
    <location>
        <begin position="556"/>
        <end position="592"/>
    </location>
</feature>
<evidence type="ECO:0000256" key="3">
    <source>
        <dbReference type="SAM" id="MobiDB-lite"/>
    </source>
</evidence>
<dbReference type="SUPFAM" id="SSF48452">
    <property type="entry name" value="TPR-like"/>
    <property type="match status" value="1"/>
</dbReference>
<dbReference type="PANTHER" id="PTHR15696">
    <property type="entry name" value="SMG-7 SUPPRESSOR WITH MORPHOLOGICAL EFFECT ON GENITALIA PROTEIN 7"/>
    <property type="match status" value="1"/>
</dbReference>
<feature type="compositionally biased region" description="Polar residues" evidence="3">
    <location>
        <begin position="948"/>
        <end position="957"/>
    </location>
</feature>
<dbReference type="InterPro" id="IPR011990">
    <property type="entry name" value="TPR-like_helical_dom_sf"/>
</dbReference>
<keyword evidence="6" id="KW-1185">Reference proteome</keyword>
<dbReference type="InterPro" id="IPR019458">
    <property type="entry name" value="Est1-like_N"/>
</dbReference>
<feature type="compositionally biased region" description="Polar residues" evidence="3">
    <location>
        <begin position="594"/>
        <end position="607"/>
    </location>
</feature>
<dbReference type="InterPro" id="IPR018834">
    <property type="entry name" value="DNA/RNA-bd_Est1-type"/>
</dbReference>
<proteinExistence type="predicted"/>
<feature type="compositionally biased region" description="Low complexity" evidence="3">
    <location>
        <begin position="1076"/>
        <end position="1090"/>
    </location>
</feature>
<dbReference type="CTD" id="9887"/>
<feature type="compositionally biased region" description="Low complexity" evidence="3">
    <location>
        <begin position="958"/>
        <end position="984"/>
    </location>
</feature>
<feature type="compositionally biased region" description="Low complexity" evidence="3">
    <location>
        <begin position="684"/>
        <end position="729"/>
    </location>
</feature>
<evidence type="ECO:0000313" key="6">
    <source>
        <dbReference type="Proteomes" id="UP000515126"/>
    </source>
</evidence>
<protein>
    <recommendedName>
        <fullName evidence="2">Nonsense-mediated mRNA decay factor</fullName>
    </recommendedName>
</protein>
<keyword evidence="1 2" id="KW-0866">Nonsense-mediated mRNA decay</keyword>
<dbReference type="RefSeq" id="XP_021033551.1">
    <property type="nucleotide sequence ID" value="XM_021177892.2"/>
</dbReference>
<organism evidence="6 7">
    <name type="scientific">Mus caroli</name>
    <name type="common">Ryukyu mouse</name>
    <name type="synonym">Ricefield mouse</name>
    <dbReference type="NCBI Taxonomy" id="10089"/>
    <lineage>
        <taxon>Eukaryota</taxon>
        <taxon>Metazoa</taxon>
        <taxon>Chordata</taxon>
        <taxon>Craniata</taxon>
        <taxon>Vertebrata</taxon>
        <taxon>Euteleostomi</taxon>
        <taxon>Mammalia</taxon>
        <taxon>Eutheria</taxon>
        <taxon>Euarchontoglires</taxon>
        <taxon>Glires</taxon>
        <taxon>Rodentia</taxon>
        <taxon>Myomorpha</taxon>
        <taxon>Muroidea</taxon>
        <taxon>Muridae</taxon>
        <taxon>Murinae</taxon>
        <taxon>Mus</taxon>
        <taxon>Mus</taxon>
    </lineage>
</organism>
<dbReference type="GO" id="GO:0070034">
    <property type="term" value="F:telomerase RNA binding"/>
    <property type="evidence" value="ECO:0007669"/>
    <property type="project" value="TreeGrafter"/>
</dbReference>
<dbReference type="Proteomes" id="UP000515126">
    <property type="component" value="Chromosome 1"/>
</dbReference>
<feature type="compositionally biased region" description="Polar residues" evidence="3">
    <location>
        <begin position="533"/>
        <end position="545"/>
    </location>
</feature>
<feature type="region of interest" description="Disordered" evidence="3">
    <location>
        <begin position="1063"/>
        <end position="1096"/>
    </location>
</feature>
<evidence type="ECO:0000313" key="7">
    <source>
        <dbReference type="RefSeq" id="XP_021033551.1"/>
    </source>
</evidence>
<evidence type="ECO:0000259" key="5">
    <source>
        <dbReference type="Pfam" id="PF10374"/>
    </source>
</evidence>
<comment type="subcellular location">
    <subcellularLocation>
        <location evidence="2">Nucleus</location>
    </subcellularLocation>
</comment>
<comment type="function">
    <text evidence="2">Plays a role in nonsense-mediated mRNA decay.</text>
</comment>
<keyword evidence="2" id="KW-0539">Nucleus</keyword>
<evidence type="ECO:0000259" key="4">
    <source>
        <dbReference type="Pfam" id="PF10373"/>
    </source>
</evidence>
<feature type="region of interest" description="Disordered" evidence="3">
    <location>
        <begin position="948"/>
        <end position="1048"/>
    </location>
</feature>
<dbReference type="PANTHER" id="PTHR15696:SF5">
    <property type="entry name" value="NONSENSE-MEDIATED MRNA DECAY FACTOR SMG7"/>
    <property type="match status" value="1"/>
</dbReference>
<feature type="domain" description="Telomerase activating protein Est1-like N-terminal" evidence="5">
    <location>
        <begin position="63"/>
        <end position="176"/>
    </location>
</feature>
<dbReference type="AlphaFoldDB" id="A0A6P5QSV1"/>
<name>A0A6P5QSV1_MUSCR</name>
<feature type="compositionally biased region" description="Polar residues" evidence="3">
    <location>
        <begin position="1021"/>
        <end position="1040"/>
    </location>
</feature>
<evidence type="ECO:0000256" key="2">
    <source>
        <dbReference type="RuleBase" id="RU369098"/>
    </source>
</evidence>
<gene>
    <name evidence="7" type="primary">Smg7</name>
</gene>
<dbReference type="Pfam" id="PF10374">
    <property type="entry name" value="EST1"/>
    <property type="match status" value="1"/>
</dbReference>
<dbReference type="Pfam" id="PF10373">
    <property type="entry name" value="EST1_DNA_bind"/>
    <property type="match status" value="1"/>
</dbReference>
<evidence type="ECO:0000256" key="1">
    <source>
        <dbReference type="ARBA" id="ARBA00023161"/>
    </source>
</evidence>
<sequence length="1096" mass="122487">MRTENLKSEEHLKSSNIRQAEVLKAEMTDSKLGPAEVWTSRQALQDLYQKMLVTDLEYALDKKVEQDLWNHAFKNQITTLQGQAKNRANPNRSEVQANLSLFLEAASGFYTQLLQELCTVFNVDLPCRVKSSQLGIISNKQTHSSAIVKPQSSSCSYICQHCLVHLGDIARYRNQTSQAESYYRHAAQLVPSNGQPYNQLAILASSKGDHLTTIFYYCRSIAVKFPFPAASTNLQKALSKALESRDELKTKWGVSDFIKAFIKFHGHVYLSKSLEKLSPLREKLEEQFKRLLFQKAFNSQQLVHVTVINLFQLHHLRDFSNETEQHSYSQDEQLCWTQLLALFMSFLGILCKCPLQNDSQESNNAYPLPAVKVSMDWLRLRPRVFQEAVVDERQYIWPWLISLLNSFHPHEDDLSNTNATPLPEEFELQGFLALRPSFRNLDFSKGHQGITGDKEGQQRRIRQQRLISIGKWIADNQPRLIQCENEVGKLLFITEIPELILEDPSEAKENLILQETSVVESLATDGSPGLKSVLSTGRNPSNSCDSGEKPVVTFKENIKPREVNRDQGRSFPPKEVKSQTELRKTPVSEARKTPVTQTPSQTNNSQFIPIHHPGAFPPLPSRPGFPPPTYVIPPPVAFSMGSGYTFPAGVSVPGTFLQSTAHSPAGNQVQAGKQSHIPYSQQRPSGPGPMNQGPQQSPSQPPLTSLPAQPTAQSTSQLQVQALAQQQQSPTKVIPALGKSPPHHSGFQQYQQADASKQLWNPPQVQSPLGKIMPVKQSYYLQTQDPIKLFEPSLQPPVIQQQPLEKKMKPFPMEPYNHNPSEVKVPEFYWDSSYSMADNRAVMAQQPNMDRRSKRSPGVFRPEQDPVPRMPFEKSLLEKPSELMSHSSSFLSLTGFSVNQERYPNSSMFNEVYGKNLTTSSKAELNPSVASQETSLYSLFEGTPWSPSLPASSDHSTPASQSPHSSNPSSLPSSPPTHNHNSAPFSNFGPIGTPDNRDRRPADRWKTDKPAMGGFGVDYLSATSSSESSWHQASTPSGTWTGHGPSMEDSSAVLMESLKSIWSSSMMHPGPSALEQLLMQQKQKQQRGQGAMNPPH</sequence>
<feature type="domain" description="DNA/RNA-binding" evidence="4">
    <location>
        <begin position="179"/>
        <end position="437"/>
    </location>
</feature>
<feature type="compositionally biased region" description="Basic and acidic residues" evidence="3">
    <location>
        <begin position="995"/>
        <end position="1009"/>
    </location>
</feature>
<feature type="compositionally biased region" description="Polar residues" evidence="3">
    <location>
        <begin position="659"/>
        <end position="683"/>
    </location>
</feature>
<reference evidence="7" key="1">
    <citation type="submission" date="2025-08" db="UniProtKB">
        <authorList>
            <consortium name="RefSeq"/>
        </authorList>
    </citation>
    <scope>IDENTIFICATION</scope>
</reference>
<dbReference type="Gene3D" id="1.25.40.10">
    <property type="entry name" value="Tetratricopeptide repeat domain"/>
    <property type="match status" value="1"/>
</dbReference>
<feature type="region of interest" description="Disordered" evidence="3">
    <location>
        <begin position="523"/>
        <end position="622"/>
    </location>
</feature>
<dbReference type="GeneID" id="110305373"/>